<dbReference type="PROSITE" id="PS50801">
    <property type="entry name" value="STAS"/>
    <property type="match status" value="1"/>
</dbReference>
<dbReference type="OrthoDB" id="4833278at2"/>
<accession>A0A1I0WUG8</accession>
<feature type="domain" description="STAS" evidence="2">
    <location>
        <begin position="26"/>
        <end position="116"/>
    </location>
</feature>
<evidence type="ECO:0000259" key="2">
    <source>
        <dbReference type="PROSITE" id="PS50801"/>
    </source>
</evidence>
<organism evidence="3 4">
    <name type="scientific">Cellulomonas marina</name>
    <dbReference type="NCBI Taxonomy" id="988821"/>
    <lineage>
        <taxon>Bacteria</taxon>
        <taxon>Bacillati</taxon>
        <taxon>Actinomycetota</taxon>
        <taxon>Actinomycetes</taxon>
        <taxon>Micrococcales</taxon>
        <taxon>Cellulomonadaceae</taxon>
        <taxon>Cellulomonas</taxon>
    </lineage>
</organism>
<reference evidence="3 4" key="1">
    <citation type="submission" date="2016-10" db="EMBL/GenBank/DDBJ databases">
        <authorList>
            <person name="de Groot N.N."/>
        </authorList>
    </citation>
    <scope>NUCLEOTIDE SEQUENCE [LARGE SCALE GENOMIC DNA]</scope>
    <source>
        <strain evidence="3 4">CGMCC 4.6945</strain>
    </source>
</reference>
<dbReference type="RefSeq" id="WP_090031194.1">
    <property type="nucleotide sequence ID" value="NZ_BONM01000002.1"/>
</dbReference>
<evidence type="ECO:0000313" key="3">
    <source>
        <dbReference type="EMBL" id="SFA91666.1"/>
    </source>
</evidence>
<dbReference type="InterPro" id="IPR036513">
    <property type="entry name" value="STAS_dom_sf"/>
</dbReference>
<dbReference type="EMBL" id="FOKA01000003">
    <property type="protein sequence ID" value="SFA91666.1"/>
    <property type="molecule type" value="Genomic_DNA"/>
</dbReference>
<gene>
    <name evidence="3" type="ORF">SAMN05421867_103204</name>
</gene>
<proteinExistence type="predicted"/>
<feature type="region of interest" description="Disordered" evidence="1">
    <location>
        <begin position="1"/>
        <end position="20"/>
    </location>
</feature>
<dbReference type="PANTHER" id="PTHR33495">
    <property type="entry name" value="ANTI-SIGMA FACTOR ANTAGONIST TM_1081-RELATED-RELATED"/>
    <property type="match status" value="1"/>
</dbReference>
<evidence type="ECO:0000256" key="1">
    <source>
        <dbReference type="SAM" id="MobiDB-lite"/>
    </source>
</evidence>
<dbReference type="STRING" id="988821.SAMN05421867_103204"/>
<dbReference type="CDD" id="cd07043">
    <property type="entry name" value="STAS_anti-anti-sigma_factors"/>
    <property type="match status" value="1"/>
</dbReference>
<dbReference type="AlphaFoldDB" id="A0A1I0WUG8"/>
<protein>
    <submittedName>
        <fullName evidence="3">Anti-anti-sigma factor</fullName>
    </submittedName>
</protein>
<dbReference type="Pfam" id="PF13466">
    <property type="entry name" value="STAS_2"/>
    <property type="match status" value="1"/>
</dbReference>
<name>A0A1I0WUG8_9CELL</name>
<evidence type="ECO:0000313" key="4">
    <source>
        <dbReference type="Proteomes" id="UP000199012"/>
    </source>
</evidence>
<dbReference type="PANTHER" id="PTHR33495:SF2">
    <property type="entry name" value="ANTI-SIGMA FACTOR ANTAGONIST TM_1081-RELATED"/>
    <property type="match status" value="1"/>
</dbReference>
<dbReference type="InterPro" id="IPR002645">
    <property type="entry name" value="STAS_dom"/>
</dbReference>
<dbReference type="Proteomes" id="UP000199012">
    <property type="component" value="Unassembled WGS sequence"/>
</dbReference>
<keyword evidence="4" id="KW-1185">Reference proteome</keyword>
<dbReference type="GO" id="GO:0043856">
    <property type="term" value="F:anti-sigma factor antagonist activity"/>
    <property type="evidence" value="ECO:0007669"/>
    <property type="project" value="TreeGrafter"/>
</dbReference>
<sequence>MPPATPSDHRGPAGEVTTRTGTSDGIVVVLTGEVDAGLQPQMDAALDAVVRSGGAGGLVVDAEELTYIDSVGVSFLLRLREHTGGGRLTVLGTPPRVRTLLDLIGVTSRFDLHDRI</sequence>
<dbReference type="SUPFAM" id="SSF52091">
    <property type="entry name" value="SpoIIaa-like"/>
    <property type="match status" value="1"/>
</dbReference>
<dbReference type="Gene3D" id="3.30.750.24">
    <property type="entry name" value="STAS domain"/>
    <property type="match status" value="1"/>
</dbReference>
<dbReference type="InterPro" id="IPR058548">
    <property type="entry name" value="MlaB-like_STAS"/>
</dbReference>